<protein>
    <submittedName>
        <fullName evidence="1">Uncharacterized protein</fullName>
    </submittedName>
</protein>
<proteinExistence type="predicted"/>
<sequence length="36" mass="3987">MTGQHSNQLNYRSALETFAWCLMVGAEGFEPPTLSV</sequence>
<comment type="caution">
    <text evidence="1">The sequence shown here is derived from an EMBL/GenBank/DDBJ whole genome shotgun (WGS) entry which is preliminary data.</text>
</comment>
<name>A0A0U5FAE3_XANCI</name>
<dbReference type="Proteomes" id="UP000052230">
    <property type="component" value="Unassembled WGS sequence"/>
</dbReference>
<accession>A0A0U5FAE3</accession>
<reference evidence="1 2" key="1">
    <citation type="submission" date="2014-09" db="EMBL/GenBank/DDBJ databases">
        <authorList>
            <person name="Regsiter A."/>
        </authorList>
    </citation>
    <scope>NUCLEOTIDE SEQUENCE [LARGE SCALE GENOMIC DNA]</scope>
</reference>
<evidence type="ECO:0000313" key="1">
    <source>
        <dbReference type="EMBL" id="CEG15250.1"/>
    </source>
</evidence>
<gene>
    <name evidence="1" type="ORF">XAC3562_180014</name>
</gene>
<organism evidence="1 2">
    <name type="scientific">Xanthomonas citri pv. citri</name>
    <dbReference type="NCBI Taxonomy" id="611301"/>
    <lineage>
        <taxon>Bacteria</taxon>
        <taxon>Pseudomonadati</taxon>
        <taxon>Pseudomonadota</taxon>
        <taxon>Gammaproteobacteria</taxon>
        <taxon>Lysobacterales</taxon>
        <taxon>Lysobacteraceae</taxon>
        <taxon>Xanthomonas</taxon>
    </lineage>
</organism>
<dbReference type="AlphaFoldDB" id="A0A0U5FAE3"/>
<keyword evidence="2" id="KW-1185">Reference proteome</keyword>
<dbReference type="EMBL" id="CCXZ01000090">
    <property type="protein sequence ID" value="CEG15250.1"/>
    <property type="molecule type" value="Genomic_DNA"/>
</dbReference>
<evidence type="ECO:0000313" key="2">
    <source>
        <dbReference type="Proteomes" id="UP000052230"/>
    </source>
</evidence>